<evidence type="ECO:0000313" key="2">
    <source>
        <dbReference type="Proteomes" id="UP001419268"/>
    </source>
</evidence>
<gene>
    <name evidence="1" type="ORF">Scep_019386</name>
</gene>
<proteinExistence type="predicted"/>
<dbReference type="AlphaFoldDB" id="A0AAP0IAY6"/>
<name>A0AAP0IAY6_9MAGN</name>
<organism evidence="1 2">
    <name type="scientific">Stephania cephalantha</name>
    <dbReference type="NCBI Taxonomy" id="152367"/>
    <lineage>
        <taxon>Eukaryota</taxon>
        <taxon>Viridiplantae</taxon>
        <taxon>Streptophyta</taxon>
        <taxon>Embryophyta</taxon>
        <taxon>Tracheophyta</taxon>
        <taxon>Spermatophyta</taxon>
        <taxon>Magnoliopsida</taxon>
        <taxon>Ranunculales</taxon>
        <taxon>Menispermaceae</taxon>
        <taxon>Menispermoideae</taxon>
        <taxon>Cissampelideae</taxon>
        <taxon>Stephania</taxon>
    </lineage>
</organism>
<protein>
    <submittedName>
        <fullName evidence="1">Uncharacterized protein</fullName>
    </submittedName>
</protein>
<evidence type="ECO:0000313" key="1">
    <source>
        <dbReference type="EMBL" id="KAK9111867.1"/>
    </source>
</evidence>
<dbReference type="EMBL" id="JBBNAG010000008">
    <property type="protein sequence ID" value="KAK9111867.1"/>
    <property type="molecule type" value="Genomic_DNA"/>
</dbReference>
<comment type="caution">
    <text evidence="1">The sequence shown here is derived from an EMBL/GenBank/DDBJ whole genome shotgun (WGS) entry which is preliminary data.</text>
</comment>
<dbReference type="Proteomes" id="UP001419268">
    <property type="component" value="Unassembled WGS sequence"/>
</dbReference>
<reference evidence="1 2" key="1">
    <citation type="submission" date="2024-01" db="EMBL/GenBank/DDBJ databases">
        <title>Genome assemblies of Stephania.</title>
        <authorList>
            <person name="Yang L."/>
        </authorList>
    </citation>
    <scope>NUCLEOTIDE SEQUENCE [LARGE SCALE GENOMIC DNA]</scope>
    <source>
        <strain evidence="1">JXDWG</strain>
        <tissue evidence="1">Leaf</tissue>
    </source>
</reference>
<sequence>MMCLLGVEGVTRGGKRRRRISRNRQKIGRPHGMIPEEEPMAVEASELLLVYDVVCLIRWQNLIRAAWQQETSWGNAYATRSDLLETHRMLGELGQWTTTCGTLKGRAGPIEAMEVIVACSAMAIEEEKQSGDTHRDFIGGTVDFQMSRVLGENGDDGGWCQMLSILFFSANHFIQDTNNLCDFGKLDLLKGLSFSVHLYQLKMKTGICFRKVKENNKDTVKGGIRYLEAKQALLLAYSQAICFFQTDLVIHLHRCCRRCYRVVILFFINPELFFDYDWQPLFSEMVYCLYQFVDLLAYGLKLIIGFSSSLS</sequence>
<accession>A0AAP0IAY6</accession>
<keyword evidence="2" id="KW-1185">Reference proteome</keyword>